<accession>A0ACB9X1X5</accession>
<dbReference type="EMBL" id="CM043794">
    <property type="protein sequence ID" value="KAI4819746.1"/>
    <property type="molecule type" value="Genomic_DNA"/>
</dbReference>
<comment type="caution">
    <text evidence="1">The sequence shown here is derived from an EMBL/GenBank/DDBJ whole genome shotgun (WGS) entry which is preliminary data.</text>
</comment>
<evidence type="ECO:0000313" key="2">
    <source>
        <dbReference type="Proteomes" id="UP001057452"/>
    </source>
</evidence>
<organism evidence="1 2">
    <name type="scientific">Chaenocephalus aceratus</name>
    <name type="common">Blackfin icefish</name>
    <name type="synonym">Chaenichthys aceratus</name>
    <dbReference type="NCBI Taxonomy" id="36190"/>
    <lineage>
        <taxon>Eukaryota</taxon>
        <taxon>Metazoa</taxon>
        <taxon>Chordata</taxon>
        <taxon>Craniata</taxon>
        <taxon>Vertebrata</taxon>
        <taxon>Euteleostomi</taxon>
        <taxon>Actinopterygii</taxon>
        <taxon>Neopterygii</taxon>
        <taxon>Teleostei</taxon>
        <taxon>Neoteleostei</taxon>
        <taxon>Acanthomorphata</taxon>
        <taxon>Eupercaria</taxon>
        <taxon>Perciformes</taxon>
        <taxon>Notothenioidei</taxon>
        <taxon>Channichthyidae</taxon>
        <taxon>Chaenocephalus</taxon>
    </lineage>
</organism>
<dbReference type="Proteomes" id="UP001057452">
    <property type="component" value="Chromosome 10"/>
</dbReference>
<gene>
    <name evidence="1" type="ORF">KUCAC02_004982</name>
</gene>
<protein>
    <submittedName>
        <fullName evidence="1">Uncharacterized protein</fullName>
    </submittedName>
</protein>
<name>A0ACB9X1X5_CHAAC</name>
<evidence type="ECO:0000313" key="1">
    <source>
        <dbReference type="EMBL" id="KAI4819746.1"/>
    </source>
</evidence>
<sequence length="92" mass="10416">MRFDSDSHKAHIFRRSRGATDFTPVLPSRRHGTQRKSCSCITCSSSTFCRCAEELDSPDSRDFLMFAAEDSDHFIILHTSMCHLTVSHPVVP</sequence>
<proteinExistence type="predicted"/>
<keyword evidence="2" id="KW-1185">Reference proteome</keyword>
<reference evidence="1" key="1">
    <citation type="submission" date="2022-05" db="EMBL/GenBank/DDBJ databases">
        <title>Chromosome-level genome of Chaenocephalus aceratus.</title>
        <authorList>
            <person name="Park H."/>
        </authorList>
    </citation>
    <scope>NUCLEOTIDE SEQUENCE</scope>
    <source>
        <strain evidence="1">KU_202001</strain>
    </source>
</reference>